<dbReference type="GO" id="GO:0016020">
    <property type="term" value="C:membrane"/>
    <property type="evidence" value="ECO:0007669"/>
    <property type="project" value="UniProtKB-SubCell"/>
</dbReference>
<feature type="transmembrane region" description="Helical" evidence="6">
    <location>
        <begin position="21"/>
        <end position="46"/>
    </location>
</feature>
<keyword evidence="5 6" id="KW-0472">Membrane</keyword>
<evidence type="ECO:0000313" key="7">
    <source>
        <dbReference type="EMBL" id="OHB17644.1"/>
    </source>
</evidence>
<keyword evidence="3 6" id="KW-0812">Transmembrane</keyword>
<dbReference type="GO" id="GO:0015627">
    <property type="term" value="C:type II protein secretion system complex"/>
    <property type="evidence" value="ECO:0007669"/>
    <property type="project" value="InterPro"/>
</dbReference>
<evidence type="ECO:0008006" key="9">
    <source>
        <dbReference type="Google" id="ProtNLM"/>
    </source>
</evidence>
<dbReference type="PROSITE" id="PS00409">
    <property type="entry name" value="PROKAR_NTER_METHYL"/>
    <property type="match status" value="1"/>
</dbReference>
<dbReference type="PRINTS" id="PR00885">
    <property type="entry name" value="BCTERIALGSPH"/>
</dbReference>
<dbReference type="InterPro" id="IPR002416">
    <property type="entry name" value="T2SS_protein-GspH"/>
</dbReference>
<dbReference type="STRING" id="1802782.A2544_01320"/>
<dbReference type="GO" id="GO:0015628">
    <property type="term" value="P:protein secretion by the type II secretion system"/>
    <property type="evidence" value="ECO:0007669"/>
    <property type="project" value="InterPro"/>
</dbReference>
<name>A0A1G2V7M4_9BACT</name>
<evidence type="ECO:0000313" key="8">
    <source>
        <dbReference type="Proteomes" id="UP000176868"/>
    </source>
</evidence>
<evidence type="ECO:0000256" key="1">
    <source>
        <dbReference type="ARBA" id="ARBA00004167"/>
    </source>
</evidence>
<reference evidence="7 8" key="1">
    <citation type="journal article" date="2016" name="Nat. Commun.">
        <title>Thousands of microbial genomes shed light on interconnected biogeochemical processes in an aquifer system.</title>
        <authorList>
            <person name="Anantharaman K."/>
            <person name="Brown C.T."/>
            <person name="Hug L.A."/>
            <person name="Sharon I."/>
            <person name="Castelle C.J."/>
            <person name="Probst A.J."/>
            <person name="Thomas B.C."/>
            <person name="Singh A."/>
            <person name="Wilkins M.J."/>
            <person name="Karaoz U."/>
            <person name="Brodie E.L."/>
            <person name="Williams K.H."/>
            <person name="Hubbard S.S."/>
            <person name="Banfield J.F."/>
        </authorList>
    </citation>
    <scope>NUCLEOTIDE SEQUENCE [LARGE SCALE GENOMIC DNA]</scope>
</reference>
<comment type="caution">
    <text evidence="7">The sequence shown here is derived from an EMBL/GenBank/DDBJ whole genome shotgun (WGS) entry which is preliminary data.</text>
</comment>
<evidence type="ECO:0000256" key="2">
    <source>
        <dbReference type="ARBA" id="ARBA00022481"/>
    </source>
</evidence>
<dbReference type="InterPro" id="IPR045584">
    <property type="entry name" value="Pilin-like"/>
</dbReference>
<evidence type="ECO:0000256" key="4">
    <source>
        <dbReference type="ARBA" id="ARBA00022989"/>
    </source>
</evidence>
<proteinExistence type="predicted"/>
<dbReference type="EMBL" id="MHWZ01000015">
    <property type="protein sequence ID" value="OHB17644.1"/>
    <property type="molecule type" value="Genomic_DNA"/>
</dbReference>
<organism evidence="7 8">
    <name type="scientific">Candidatus Zambryskibacteria bacterium RIFOXYD2_FULL_43_10</name>
    <dbReference type="NCBI Taxonomy" id="1802782"/>
    <lineage>
        <taxon>Bacteria</taxon>
        <taxon>Candidatus Zambryskiibacteriota</taxon>
    </lineage>
</organism>
<gene>
    <name evidence="7" type="ORF">A2544_01320</name>
</gene>
<accession>A0A1G2V7M4</accession>
<evidence type="ECO:0000256" key="6">
    <source>
        <dbReference type="SAM" id="Phobius"/>
    </source>
</evidence>
<evidence type="ECO:0000256" key="3">
    <source>
        <dbReference type="ARBA" id="ARBA00022692"/>
    </source>
</evidence>
<keyword evidence="4 6" id="KW-1133">Transmembrane helix</keyword>
<dbReference type="InterPro" id="IPR012902">
    <property type="entry name" value="N_methyl_site"/>
</dbReference>
<dbReference type="SUPFAM" id="SSF54523">
    <property type="entry name" value="Pili subunits"/>
    <property type="match status" value="1"/>
</dbReference>
<sequence length="154" mass="15947">MIYKIIDKILKNMIRKGKSAAGFTLIELLVVIAIIGILSSVVLASLNTARNKGNNAKIKAQLSGARAAAEIFYDNTSNSYTGLCTSGGTNPMTPYLTAANYPGTPTITCNTSATAYAMSVPLSVAEGTATNWCIDSFGNSKGRASVAPAAGTEC</sequence>
<protein>
    <recommendedName>
        <fullName evidence="9">Type II secretion system protein GspG C-terminal domain-containing protein</fullName>
    </recommendedName>
</protein>
<dbReference type="AlphaFoldDB" id="A0A1G2V7M4"/>
<evidence type="ECO:0000256" key="5">
    <source>
        <dbReference type="ARBA" id="ARBA00023136"/>
    </source>
</evidence>
<dbReference type="NCBIfam" id="TIGR02532">
    <property type="entry name" value="IV_pilin_GFxxxE"/>
    <property type="match status" value="1"/>
</dbReference>
<comment type="subcellular location">
    <subcellularLocation>
        <location evidence="1">Membrane</location>
        <topology evidence="1">Single-pass membrane protein</topology>
    </subcellularLocation>
</comment>
<dbReference type="PANTHER" id="PTHR30093">
    <property type="entry name" value="GENERAL SECRETION PATHWAY PROTEIN G"/>
    <property type="match status" value="1"/>
</dbReference>
<keyword evidence="2" id="KW-0488">Methylation</keyword>
<dbReference type="Proteomes" id="UP000176868">
    <property type="component" value="Unassembled WGS sequence"/>
</dbReference>
<dbReference type="Gene3D" id="3.30.700.10">
    <property type="entry name" value="Glycoprotein, Type 4 Pilin"/>
    <property type="match status" value="1"/>
</dbReference>
<dbReference type="Pfam" id="PF07963">
    <property type="entry name" value="N_methyl"/>
    <property type="match status" value="1"/>
</dbReference>
<dbReference type="PANTHER" id="PTHR30093:SF44">
    <property type="entry name" value="TYPE II SECRETION SYSTEM CORE PROTEIN G"/>
    <property type="match status" value="1"/>
</dbReference>